<feature type="compositionally biased region" description="Polar residues" evidence="1">
    <location>
        <begin position="11"/>
        <end position="21"/>
    </location>
</feature>
<protein>
    <submittedName>
        <fullName evidence="2">Uncharacterized protein</fullName>
    </submittedName>
</protein>
<feature type="region of interest" description="Disordered" evidence="1">
    <location>
        <begin position="1"/>
        <end position="29"/>
    </location>
</feature>
<gene>
    <name evidence="2" type="ORF">HNR20_002167</name>
</gene>
<dbReference type="AlphaFoldDB" id="A0A840VL35"/>
<evidence type="ECO:0000313" key="2">
    <source>
        <dbReference type="EMBL" id="MBB5477662.1"/>
    </source>
</evidence>
<name>A0A840VL35_9ACTN</name>
<proteinExistence type="predicted"/>
<accession>A0A840VL35</accession>
<feature type="region of interest" description="Disordered" evidence="1">
    <location>
        <begin position="141"/>
        <end position="187"/>
    </location>
</feature>
<dbReference type="Proteomes" id="UP000586947">
    <property type="component" value="Unassembled WGS sequence"/>
</dbReference>
<evidence type="ECO:0000313" key="3">
    <source>
        <dbReference type="Proteomes" id="UP000586947"/>
    </source>
</evidence>
<dbReference type="EMBL" id="JACHDP010000001">
    <property type="protein sequence ID" value="MBB5477662.1"/>
    <property type="molecule type" value="Genomic_DNA"/>
</dbReference>
<evidence type="ECO:0000256" key="1">
    <source>
        <dbReference type="SAM" id="MobiDB-lite"/>
    </source>
</evidence>
<feature type="compositionally biased region" description="Basic residues" evidence="1">
    <location>
        <begin position="175"/>
        <end position="187"/>
    </location>
</feature>
<reference evidence="2 3" key="1">
    <citation type="submission" date="2020-08" db="EMBL/GenBank/DDBJ databases">
        <title>Sequencing the genomes of 1000 actinobacteria strains.</title>
        <authorList>
            <person name="Klenk H.-P."/>
        </authorList>
    </citation>
    <scope>NUCLEOTIDE SEQUENCE [LARGE SCALE GENOMIC DNA]</scope>
    <source>
        <strain evidence="2 3">DSM 103125</strain>
    </source>
</reference>
<keyword evidence="3" id="KW-1185">Reference proteome</keyword>
<comment type="caution">
    <text evidence="2">The sequence shown here is derived from an EMBL/GenBank/DDBJ whole genome shotgun (WGS) entry which is preliminary data.</text>
</comment>
<sequence length="241" mass="25640">MIGAPPGISHGSVSGTLQVTSKGCPHQRGQRDVSCLATLGQRGDEPATHNLQLTDDMQGAPKEVDVFHGQGWNDRCLLRVQATFADVRASPVWDCARCRGAGRLGPSDRGGRCCCGVLRHRLRAPQRIPLQAQGRYAAQATALPSVTADPLRPSGRSRGQADGLPSGSSGPMVGRRSRAHRHKRAKGCRTVLGRAARGSCCCFAASGSRAVQVDRQDRQVRAIPRCGASAIERTLSPVPRL</sequence>
<organism evidence="2 3">
    <name type="scientific">Micromonospora parathelypteridis</name>
    <dbReference type="NCBI Taxonomy" id="1839617"/>
    <lineage>
        <taxon>Bacteria</taxon>
        <taxon>Bacillati</taxon>
        <taxon>Actinomycetota</taxon>
        <taxon>Actinomycetes</taxon>
        <taxon>Micromonosporales</taxon>
        <taxon>Micromonosporaceae</taxon>
        <taxon>Micromonospora</taxon>
    </lineage>
</organism>